<accession>A0ABP4S4A4</accession>
<sequence length="61" mass="6792">MSDILEVVSHRSATQLHGIGDLDADLLEFVGPARRDVRNPEVRPVILTVDISLESSATHWR</sequence>
<dbReference type="EMBL" id="BAAANY010000005">
    <property type="protein sequence ID" value="GAA1667081.1"/>
    <property type="molecule type" value="Genomic_DNA"/>
</dbReference>
<protein>
    <submittedName>
        <fullName evidence="1">Uncharacterized protein</fullName>
    </submittedName>
</protein>
<organism evidence="1 2">
    <name type="scientific">Fodinicola feengrottensis</name>
    <dbReference type="NCBI Taxonomy" id="435914"/>
    <lineage>
        <taxon>Bacteria</taxon>
        <taxon>Bacillati</taxon>
        <taxon>Actinomycetota</taxon>
        <taxon>Actinomycetes</taxon>
        <taxon>Mycobacteriales</taxon>
        <taxon>Fodinicola</taxon>
    </lineage>
</organism>
<dbReference type="Proteomes" id="UP001500618">
    <property type="component" value="Unassembled WGS sequence"/>
</dbReference>
<keyword evidence="2" id="KW-1185">Reference proteome</keyword>
<dbReference type="RefSeq" id="WP_163566598.1">
    <property type="nucleotide sequence ID" value="NZ_BAAANY010000005.1"/>
</dbReference>
<proteinExistence type="predicted"/>
<reference evidence="2" key="1">
    <citation type="journal article" date="2019" name="Int. J. Syst. Evol. Microbiol.">
        <title>The Global Catalogue of Microorganisms (GCM) 10K type strain sequencing project: providing services to taxonomists for standard genome sequencing and annotation.</title>
        <authorList>
            <consortium name="The Broad Institute Genomics Platform"/>
            <consortium name="The Broad Institute Genome Sequencing Center for Infectious Disease"/>
            <person name="Wu L."/>
            <person name="Ma J."/>
        </authorList>
    </citation>
    <scope>NUCLEOTIDE SEQUENCE [LARGE SCALE GENOMIC DNA]</scope>
    <source>
        <strain evidence="2">JCM 14718</strain>
    </source>
</reference>
<name>A0ABP4S4A4_9ACTN</name>
<evidence type="ECO:0000313" key="1">
    <source>
        <dbReference type="EMBL" id="GAA1667081.1"/>
    </source>
</evidence>
<evidence type="ECO:0000313" key="2">
    <source>
        <dbReference type="Proteomes" id="UP001500618"/>
    </source>
</evidence>
<comment type="caution">
    <text evidence="1">The sequence shown here is derived from an EMBL/GenBank/DDBJ whole genome shotgun (WGS) entry which is preliminary data.</text>
</comment>
<gene>
    <name evidence="1" type="ORF">GCM10009765_15710</name>
</gene>